<evidence type="ECO:0000313" key="2">
    <source>
        <dbReference type="Proteomes" id="UP000625283"/>
    </source>
</evidence>
<proteinExistence type="predicted"/>
<dbReference type="Proteomes" id="UP000625283">
    <property type="component" value="Unassembled WGS sequence"/>
</dbReference>
<reference evidence="1 2" key="1">
    <citation type="submission" date="2021-01" db="EMBL/GenBank/DDBJ databases">
        <title>C459-1 draft genome sequence.</title>
        <authorList>
            <person name="Zhang X.-F."/>
        </authorList>
    </citation>
    <scope>NUCLEOTIDE SEQUENCE [LARGE SCALE GENOMIC DNA]</scope>
    <source>
        <strain evidence="2">C459-1</strain>
    </source>
</reference>
<dbReference type="EMBL" id="JAERTY010000003">
    <property type="protein sequence ID" value="MBL1408579.1"/>
    <property type="molecule type" value="Genomic_DNA"/>
</dbReference>
<evidence type="ECO:0008006" key="3">
    <source>
        <dbReference type="Google" id="ProtNLM"/>
    </source>
</evidence>
<organism evidence="1 2">
    <name type="scientific">Sphingobacterium faecale</name>
    <dbReference type="NCBI Taxonomy" id="2803775"/>
    <lineage>
        <taxon>Bacteria</taxon>
        <taxon>Pseudomonadati</taxon>
        <taxon>Bacteroidota</taxon>
        <taxon>Sphingobacteriia</taxon>
        <taxon>Sphingobacteriales</taxon>
        <taxon>Sphingobacteriaceae</taxon>
        <taxon>Sphingobacterium</taxon>
    </lineage>
</organism>
<gene>
    <name evidence="1" type="ORF">JKG61_07440</name>
</gene>
<dbReference type="RefSeq" id="WP_202102329.1">
    <property type="nucleotide sequence ID" value="NZ_JAERTY010000003.1"/>
</dbReference>
<comment type="caution">
    <text evidence="1">The sequence shown here is derived from an EMBL/GenBank/DDBJ whole genome shotgun (WGS) entry which is preliminary data.</text>
</comment>
<evidence type="ECO:0000313" key="1">
    <source>
        <dbReference type="EMBL" id="MBL1408579.1"/>
    </source>
</evidence>
<keyword evidence="2" id="KW-1185">Reference proteome</keyword>
<sequence>MDNQRFQTISEALYQYGASDLNKDILKHISIDELICVSTSTENQRAAFRAAWALEHILLSSVDLLHRYQKQITTLYITTKNWSVLRSISKLLMELHNASKKGLDLPDEDNEEKLLEKTFELLADTNCPIAVRCNAYDILLAFVVKHPWLAHELRIQIQFDLEKKNTPALSSRGLRILKKLKD</sequence>
<protein>
    <recommendedName>
        <fullName evidence="3">Adenylosuccinate lyase</fullName>
    </recommendedName>
</protein>
<accession>A0ABS1R2Y1</accession>
<dbReference type="InterPro" id="IPR016024">
    <property type="entry name" value="ARM-type_fold"/>
</dbReference>
<name>A0ABS1R2Y1_9SPHI</name>
<dbReference type="SUPFAM" id="SSF48371">
    <property type="entry name" value="ARM repeat"/>
    <property type="match status" value="1"/>
</dbReference>